<name>A0A397SUP7_9GLOM</name>
<dbReference type="AlphaFoldDB" id="A0A397SUP7"/>
<dbReference type="Proteomes" id="UP000265703">
    <property type="component" value="Unassembled WGS sequence"/>
</dbReference>
<gene>
    <name evidence="1" type="ORF">C1645_771554</name>
</gene>
<evidence type="ECO:0000313" key="2">
    <source>
        <dbReference type="Proteomes" id="UP000265703"/>
    </source>
</evidence>
<accession>A0A397SUP7</accession>
<dbReference type="EMBL" id="QKYT01000205">
    <property type="protein sequence ID" value="RIA89783.1"/>
    <property type="molecule type" value="Genomic_DNA"/>
</dbReference>
<evidence type="ECO:0000313" key="1">
    <source>
        <dbReference type="EMBL" id="RIA89783.1"/>
    </source>
</evidence>
<protein>
    <submittedName>
        <fullName evidence="1">Uncharacterized protein</fullName>
    </submittedName>
</protein>
<reference evidence="1 2" key="1">
    <citation type="submission" date="2018-06" db="EMBL/GenBank/DDBJ databases">
        <title>Comparative genomics reveals the genomic features of Rhizophagus irregularis, R. cerebriforme, R. diaphanum and Gigaspora rosea, and their symbiotic lifestyle signature.</title>
        <authorList>
            <person name="Morin E."/>
            <person name="San Clemente H."/>
            <person name="Chen E.C.H."/>
            <person name="De La Providencia I."/>
            <person name="Hainaut M."/>
            <person name="Kuo A."/>
            <person name="Kohler A."/>
            <person name="Murat C."/>
            <person name="Tang N."/>
            <person name="Roy S."/>
            <person name="Loubradou J."/>
            <person name="Henrissat B."/>
            <person name="Grigoriev I.V."/>
            <person name="Corradi N."/>
            <person name="Roux C."/>
            <person name="Martin F.M."/>
        </authorList>
    </citation>
    <scope>NUCLEOTIDE SEQUENCE [LARGE SCALE GENOMIC DNA]</scope>
    <source>
        <strain evidence="1 2">DAOM 227022</strain>
    </source>
</reference>
<sequence>MSSNLNFLSRNEIILFSIMVIEQVPGYLKEQICCATIVEIRFQEKFLFKCFQRDEMFIL</sequence>
<proteinExistence type="predicted"/>
<organism evidence="1 2">
    <name type="scientific">Glomus cerebriforme</name>
    <dbReference type="NCBI Taxonomy" id="658196"/>
    <lineage>
        <taxon>Eukaryota</taxon>
        <taxon>Fungi</taxon>
        <taxon>Fungi incertae sedis</taxon>
        <taxon>Mucoromycota</taxon>
        <taxon>Glomeromycotina</taxon>
        <taxon>Glomeromycetes</taxon>
        <taxon>Glomerales</taxon>
        <taxon>Glomeraceae</taxon>
        <taxon>Glomus</taxon>
    </lineage>
</organism>
<keyword evidence="2" id="KW-1185">Reference proteome</keyword>
<comment type="caution">
    <text evidence="1">The sequence shown here is derived from an EMBL/GenBank/DDBJ whole genome shotgun (WGS) entry which is preliminary data.</text>
</comment>